<sequence length="141" mass="16022">MAYKKQIGLAFTGVAICAMPVILPLFPKIGAYAEAEKLKAETYLQAENLRTSEEFQRSRITERAKTSEQLYFSGIAPNTTKLRIRRYLDSSNFDPKPDTTGWGADEVVYVYDSAGVCVGRIENNQWFWKHQYKKACNGRPS</sequence>
<reference evidence="2" key="1">
    <citation type="journal article" date="2015" name="Genome Announc.">
        <title>Draft Genome Sequence of Tolypothrix boutellei Strain VB521301.</title>
        <authorList>
            <person name="Chandrababunaidu M.M."/>
            <person name="Singh D."/>
            <person name="Sen D."/>
            <person name="Bhan S."/>
            <person name="Das S."/>
            <person name="Gupta A."/>
            <person name="Adhikary S.P."/>
            <person name="Tripathy S."/>
        </authorList>
    </citation>
    <scope>NUCLEOTIDE SEQUENCE</scope>
    <source>
        <strain evidence="2">VB521301</strain>
    </source>
</reference>
<organism evidence="2">
    <name type="scientific">Tolypothrix bouteillei VB521301</name>
    <dbReference type="NCBI Taxonomy" id="1479485"/>
    <lineage>
        <taxon>Bacteria</taxon>
        <taxon>Bacillati</taxon>
        <taxon>Cyanobacteriota</taxon>
        <taxon>Cyanophyceae</taxon>
        <taxon>Nostocales</taxon>
        <taxon>Tolypothrichaceae</taxon>
        <taxon>Tolypothrix</taxon>
    </lineage>
</organism>
<feature type="transmembrane region" description="Helical" evidence="1">
    <location>
        <begin position="7"/>
        <end position="26"/>
    </location>
</feature>
<dbReference type="OrthoDB" id="514552at2"/>
<dbReference type="EMBL" id="JHEG02000022">
    <property type="protein sequence ID" value="KIE12641.1"/>
    <property type="molecule type" value="Genomic_DNA"/>
</dbReference>
<evidence type="ECO:0000313" key="2">
    <source>
        <dbReference type="EMBL" id="KIE12641.1"/>
    </source>
</evidence>
<keyword evidence="1" id="KW-0472">Membrane</keyword>
<proteinExistence type="predicted"/>
<keyword evidence="1" id="KW-1133">Transmembrane helix</keyword>
<accession>A0A0C1NIJ9</accession>
<keyword evidence="1" id="KW-0812">Transmembrane</keyword>
<comment type="caution">
    <text evidence="2">The sequence shown here is derived from an EMBL/GenBank/DDBJ whole genome shotgun (WGS) entry which is preliminary data.</text>
</comment>
<name>A0A0C1NIJ9_9CYAN</name>
<gene>
    <name evidence="2" type="ORF">DA73_0208690</name>
</gene>
<dbReference type="AlphaFoldDB" id="A0A0C1NIJ9"/>
<evidence type="ECO:0000256" key="1">
    <source>
        <dbReference type="SAM" id="Phobius"/>
    </source>
</evidence>
<protein>
    <submittedName>
        <fullName evidence="2">Uncharacterized protein</fullName>
    </submittedName>
</protein>
<dbReference type="STRING" id="1479485.DA73_0208690"/>